<feature type="transmembrane region" description="Helical" evidence="8">
    <location>
        <begin position="212"/>
        <end position="229"/>
    </location>
</feature>
<name>A0A9N9S638_9DIPT</name>
<keyword evidence="10" id="KW-1185">Reference proteome</keyword>
<dbReference type="GO" id="GO:0005886">
    <property type="term" value="C:plasma membrane"/>
    <property type="evidence" value="ECO:0007669"/>
    <property type="project" value="UniProtKB-SubCell"/>
</dbReference>
<keyword evidence="7" id="KW-0325">Glycoprotein</keyword>
<keyword evidence="5 8" id="KW-0472">Membrane</keyword>
<gene>
    <name evidence="9" type="ORF">CHIRRI_LOCUS12486</name>
</gene>
<evidence type="ECO:0000256" key="8">
    <source>
        <dbReference type="SAM" id="Phobius"/>
    </source>
</evidence>
<dbReference type="SUPFAM" id="SSF53850">
    <property type="entry name" value="Periplasmic binding protein-like II"/>
    <property type="match status" value="1"/>
</dbReference>
<evidence type="ECO:0000313" key="9">
    <source>
        <dbReference type="EMBL" id="CAG9809666.1"/>
    </source>
</evidence>
<keyword evidence="3 8" id="KW-0812">Transmembrane</keyword>
<evidence type="ECO:0000256" key="6">
    <source>
        <dbReference type="ARBA" id="ARBA00023170"/>
    </source>
</evidence>
<keyword evidence="2" id="KW-1003">Cell membrane</keyword>
<dbReference type="Gene3D" id="3.40.190.10">
    <property type="entry name" value="Periplasmic binding protein-like II"/>
    <property type="match status" value="1"/>
</dbReference>
<keyword evidence="4 8" id="KW-1133">Transmembrane helix</keyword>
<dbReference type="OrthoDB" id="8195814at2759"/>
<evidence type="ECO:0000256" key="7">
    <source>
        <dbReference type="ARBA" id="ARBA00023180"/>
    </source>
</evidence>
<reference evidence="9" key="2">
    <citation type="submission" date="2022-10" db="EMBL/GenBank/DDBJ databases">
        <authorList>
            <consortium name="ENA_rothamsted_submissions"/>
            <consortium name="culmorum"/>
            <person name="King R."/>
        </authorList>
    </citation>
    <scope>NUCLEOTIDE SEQUENCE</scope>
</reference>
<dbReference type="PANTHER" id="PTHR42643">
    <property type="entry name" value="IONOTROPIC RECEPTOR 20A-RELATED"/>
    <property type="match status" value="1"/>
</dbReference>
<feature type="transmembrane region" description="Helical" evidence="8">
    <location>
        <begin position="361"/>
        <end position="381"/>
    </location>
</feature>
<keyword evidence="6" id="KW-0675">Receptor</keyword>
<protein>
    <recommendedName>
        <fullName evidence="11">Ionotropic receptor</fullName>
    </recommendedName>
</protein>
<evidence type="ECO:0000256" key="3">
    <source>
        <dbReference type="ARBA" id="ARBA00022692"/>
    </source>
</evidence>
<comment type="subcellular location">
    <subcellularLocation>
        <location evidence="1">Cell membrane</location>
        <topology evidence="1">Multi-pass membrane protein</topology>
    </subcellularLocation>
</comment>
<dbReference type="PANTHER" id="PTHR42643:SF31">
    <property type="entry name" value="IONOTROPIC RECEPTOR 68B-RELATED"/>
    <property type="match status" value="1"/>
</dbReference>
<evidence type="ECO:0000256" key="5">
    <source>
        <dbReference type="ARBA" id="ARBA00023136"/>
    </source>
</evidence>
<evidence type="ECO:0000256" key="2">
    <source>
        <dbReference type="ARBA" id="ARBA00022475"/>
    </source>
</evidence>
<feature type="transmembrane region" description="Helical" evidence="8">
    <location>
        <begin position="439"/>
        <end position="462"/>
    </location>
</feature>
<evidence type="ECO:0000313" key="10">
    <source>
        <dbReference type="Proteomes" id="UP001153620"/>
    </source>
</evidence>
<dbReference type="EMBL" id="OU895879">
    <property type="protein sequence ID" value="CAG9809666.1"/>
    <property type="molecule type" value="Genomic_DNA"/>
</dbReference>
<feature type="transmembrane region" description="Helical" evidence="8">
    <location>
        <begin position="416"/>
        <end position="433"/>
    </location>
</feature>
<evidence type="ECO:0008006" key="11">
    <source>
        <dbReference type="Google" id="ProtNLM"/>
    </source>
</evidence>
<proteinExistence type="predicted"/>
<evidence type="ECO:0000256" key="4">
    <source>
        <dbReference type="ARBA" id="ARBA00022989"/>
    </source>
</evidence>
<evidence type="ECO:0000256" key="1">
    <source>
        <dbReference type="ARBA" id="ARBA00004651"/>
    </source>
</evidence>
<reference evidence="9" key="1">
    <citation type="submission" date="2022-01" db="EMBL/GenBank/DDBJ databases">
        <authorList>
            <person name="King R."/>
        </authorList>
    </citation>
    <scope>NUCLEOTIDE SEQUENCE</scope>
</reference>
<dbReference type="InterPro" id="IPR052192">
    <property type="entry name" value="Insect_Ionotropic_Sensory_Rcpt"/>
</dbReference>
<accession>A0A9N9S638</accession>
<dbReference type="AlphaFoldDB" id="A0A9N9S638"/>
<organism evidence="9 10">
    <name type="scientific">Chironomus riparius</name>
    <dbReference type="NCBI Taxonomy" id="315576"/>
    <lineage>
        <taxon>Eukaryota</taxon>
        <taxon>Metazoa</taxon>
        <taxon>Ecdysozoa</taxon>
        <taxon>Arthropoda</taxon>
        <taxon>Hexapoda</taxon>
        <taxon>Insecta</taxon>
        <taxon>Pterygota</taxon>
        <taxon>Neoptera</taxon>
        <taxon>Endopterygota</taxon>
        <taxon>Diptera</taxon>
        <taxon>Nematocera</taxon>
        <taxon>Chironomoidea</taxon>
        <taxon>Chironomidae</taxon>
        <taxon>Chironominae</taxon>
        <taxon>Chironomus</taxon>
    </lineage>
</organism>
<dbReference type="Proteomes" id="UP001153620">
    <property type="component" value="Chromosome 3"/>
</dbReference>
<sequence length="567" mass="65152">MRHSVNMRLWILSFESRKKSGSSGSDISQFHKTNNKIMKIIYTADYQLNIPDRRDYATIFLAQTNDNRLENWLNMSLKLPPDSIKIYVNHNDCYLNESMLAEIMSKLWHSHDKIGFIYYISLCMLPSSYNNSISGQRSNSVGSDYGRQSHRNNYIINLFYYHPFLRHKSVVEQHQHIWGGMEKINLINDKGWTDMSSQAFHYFPFVPHKLNFYGYLLTVILFPSTMAYFRSEINMFKKYLSIETLKDPFHSVGAYFGEDVEALLEFQRLLNFSIKLSPTSDMGFYGFKLPNGSFNGALGDLINRRADFMANACFLKDYLTDNRLEFTNAINDDKLCIVVQTAALIPDSLLIFSIFERSVWILILITILVSCFAHAILLTLMDGIEHVKYGSLRGLDNDYKGFASHLLSKIRTDTNIAFRIIAVVFGVSHLGGFKDSSVMRFFLAMCLLWSVVLTGAFTGLLYNVYTSQKSYPNIDTLEDLYQSKLEIHVRHPGLLTDIFGDGKDKSVVSNLKRHLRASNDDFLNLRIVNKGGIASLERYANYEFENNKLVPREDGTSKLHLVAECPR</sequence>